<keyword evidence="3" id="KW-1185">Reference proteome</keyword>
<dbReference type="RefSeq" id="WP_205117956.1">
    <property type="nucleotide sequence ID" value="NZ_JAFBCM010000001.1"/>
</dbReference>
<organism evidence="2 3">
    <name type="scientific">Tenggerimyces flavus</name>
    <dbReference type="NCBI Taxonomy" id="1708749"/>
    <lineage>
        <taxon>Bacteria</taxon>
        <taxon>Bacillati</taxon>
        <taxon>Actinomycetota</taxon>
        <taxon>Actinomycetes</taxon>
        <taxon>Propionibacteriales</taxon>
        <taxon>Nocardioidaceae</taxon>
        <taxon>Tenggerimyces</taxon>
    </lineage>
</organism>
<comment type="caution">
    <text evidence="2">The sequence shown here is derived from an EMBL/GenBank/DDBJ whole genome shotgun (WGS) entry which is preliminary data.</text>
</comment>
<protein>
    <submittedName>
        <fullName evidence="2">Extracellular solute-binding protein</fullName>
    </submittedName>
</protein>
<dbReference type="InterPro" id="IPR050490">
    <property type="entry name" value="Bact_solute-bd_prot1"/>
</dbReference>
<dbReference type="Proteomes" id="UP001595699">
    <property type="component" value="Unassembled WGS sequence"/>
</dbReference>
<dbReference type="PANTHER" id="PTHR43649:SF31">
    <property type="entry name" value="SN-GLYCEROL-3-PHOSPHATE-BINDING PERIPLASMIC PROTEIN UGPB"/>
    <property type="match status" value="1"/>
</dbReference>
<dbReference type="PROSITE" id="PS51318">
    <property type="entry name" value="TAT"/>
    <property type="match status" value="1"/>
</dbReference>
<dbReference type="EMBL" id="JBHRZH010000051">
    <property type="protein sequence ID" value="MFC3766339.1"/>
    <property type="molecule type" value="Genomic_DNA"/>
</dbReference>
<evidence type="ECO:0000313" key="3">
    <source>
        <dbReference type="Proteomes" id="UP001595699"/>
    </source>
</evidence>
<name>A0ABV7YNA1_9ACTN</name>
<reference evidence="3" key="1">
    <citation type="journal article" date="2019" name="Int. J. Syst. Evol. Microbiol.">
        <title>The Global Catalogue of Microorganisms (GCM) 10K type strain sequencing project: providing services to taxonomists for standard genome sequencing and annotation.</title>
        <authorList>
            <consortium name="The Broad Institute Genomics Platform"/>
            <consortium name="The Broad Institute Genome Sequencing Center for Infectious Disease"/>
            <person name="Wu L."/>
            <person name="Ma J."/>
        </authorList>
    </citation>
    <scope>NUCLEOTIDE SEQUENCE [LARGE SCALE GENOMIC DNA]</scope>
    <source>
        <strain evidence="3">CGMCC 4.7241</strain>
    </source>
</reference>
<dbReference type="Gene3D" id="3.40.190.10">
    <property type="entry name" value="Periplasmic binding protein-like II"/>
    <property type="match status" value="1"/>
</dbReference>
<evidence type="ECO:0000313" key="2">
    <source>
        <dbReference type="EMBL" id="MFC3766339.1"/>
    </source>
</evidence>
<dbReference type="InterPro" id="IPR006311">
    <property type="entry name" value="TAT_signal"/>
</dbReference>
<gene>
    <name evidence="2" type="ORF">ACFOUW_36305</name>
</gene>
<comment type="similarity">
    <text evidence="1">Belongs to the bacterial solute-binding protein 1 family.</text>
</comment>
<accession>A0ABV7YNA1</accession>
<proteinExistence type="inferred from homology"/>
<dbReference type="SUPFAM" id="SSF53850">
    <property type="entry name" value="Periplasmic binding protein-like II"/>
    <property type="match status" value="1"/>
</dbReference>
<dbReference type="PANTHER" id="PTHR43649">
    <property type="entry name" value="ARABINOSE-BINDING PROTEIN-RELATED"/>
    <property type="match status" value="1"/>
</dbReference>
<sequence length="544" mass="58613">MSPGSMNRRTVLRAIGGVTAATALPTLLGACSGGPASKPNTSTSNAKVQLPTFVPYEGVKPDLAPTTDGIQAGFLSYPAEPVAGLTEKPGSGGALVAMVSNPGPIPPVNGNRYLQSMAQVLNVDLKPRFIPLAEYTSKLATVVASDDIPDFLQLLGVGRVPELLRAKFADLTDYLSGDAVKEYPFLANLPTESWRTCVFNGGIYGLPIPRAAVGPLMYYRADLLAEKGLNGNPNSFEEFRTLCRELTDERSNKWACVSPNGVKIFVQQMLGVPTSDWQEKDGTFTNIWELPETEQAIGVVADLWKDGVFHPDSLSGSIDAKTTFIAGTVSVHYDNYTAWSGYAQQALPSNADFRLEGMLPPNFDGSSERSLWKGYPSYSTAVIKKASKERVTELLRVANALAAPFGTKEYLQFKLGVEGVHYTKKGTDPAPTSTGTAEVATVLNYLASPPAILYEPGNPELTKQEHAYQQKAIPIANQSPTLGLYSNTQGSQGAQLTQAMTDAQNEIITGRKPISTWKDAVRDWKQKGGDKVRSEYAESFAASQ</sequence>
<evidence type="ECO:0000256" key="1">
    <source>
        <dbReference type="ARBA" id="ARBA00008520"/>
    </source>
</evidence>